<sequence>MDASGLVEVEIEVPPGPLGIYLDKDNLGRPVIDGFVPLSPSKLLQRGAVELSGRVPVGSHFIAVNDCHFVESDLSFEAVNQMLREISHLQRTLKFHVSDQLQTEESNKIVSMSRGFVPKKRDARPEEEENEEEKSDDDVQLYVKQLHSDADE</sequence>
<protein>
    <recommendedName>
        <fullName evidence="4">PDZ domain-containing protein</fullName>
    </recommendedName>
</protein>
<reference evidence="2" key="1">
    <citation type="submission" date="2022-12" db="EMBL/GenBank/DDBJ databases">
        <authorList>
            <person name="Webb A."/>
        </authorList>
    </citation>
    <scope>NUCLEOTIDE SEQUENCE</scope>
    <source>
        <strain evidence="2">Pd1</strain>
    </source>
</reference>
<dbReference type="EMBL" id="CANTFM010000305">
    <property type="protein sequence ID" value="CAI5717614.1"/>
    <property type="molecule type" value="Genomic_DNA"/>
</dbReference>
<evidence type="ECO:0000313" key="2">
    <source>
        <dbReference type="EMBL" id="CAI5717614.1"/>
    </source>
</evidence>
<evidence type="ECO:0000256" key="1">
    <source>
        <dbReference type="SAM" id="MobiDB-lite"/>
    </source>
</evidence>
<proteinExistence type="predicted"/>
<evidence type="ECO:0000313" key="3">
    <source>
        <dbReference type="Proteomes" id="UP001162029"/>
    </source>
</evidence>
<gene>
    <name evidence="2" type="ORF">PDE001_LOCUS1713</name>
</gene>
<comment type="caution">
    <text evidence="2">The sequence shown here is derived from an EMBL/GenBank/DDBJ whole genome shotgun (WGS) entry which is preliminary data.</text>
</comment>
<feature type="region of interest" description="Disordered" evidence="1">
    <location>
        <begin position="112"/>
        <end position="141"/>
    </location>
</feature>
<feature type="compositionally biased region" description="Acidic residues" evidence="1">
    <location>
        <begin position="125"/>
        <end position="139"/>
    </location>
</feature>
<keyword evidence="3" id="KW-1185">Reference proteome</keyword>
<evidence type="ECO:0008006" key="4">
    <source>
        <dbReference type="Google" id="ProtNLM"/>
    </source>
</evidence>
<name>A0AAV0TA87_9STRA</name>
<dbReference type="AlphaFoldDB" id="A0AAV0TA87"/>
<organism evidence="2 3">
    <name type="scientific">Peronospora destructor</name>
    <dbReference type="NCBI Taxonomy" id="86335"/>
    <lineage>
        <taxon>Eukaryota</taxon>
        <taxon>Sar</taxon>
        <taxon>Stramenopiles</taxon>
        <taxon>Oomycota</taxon>
        <taxon>Peronosporomycetes</taxon>
        <taxon>Peronosporales</taxon>
        <taxon>Peronosporaceae</taxon>
        <taxon>Peronospora</taxon>
    </lineage>
</organism>
<accession>A0AAV0TA87</accession>
<dbReference type="Proteomes" id="UP001162029">
    <property type="component" value="Unassembled WGS sequence"/>
</dbReference>